<evidence type="ECO:0000313" key="2">
    <source>
        <dbReference type="Proteomes" id="UP001320148"/>
    </source>
</evidence>
<sequence>MPKWLRHPCTPGSQMLQPSYLGLSHLLTGYAREQLLRFLNLFVQLEGRVMIFVVYTKTNLLPNMMSWV</sequence>
<name>A0ABM7PMQ5_9BACT</name>
<accession>A0ABM7PMQ5</accession>
<organism evidence="1 2">
    <name type="scientific">Desulfoluna limicola</name>
    <dbReference type="NCBI Taxonomy" id="2810562"/>
    <lineage>
        <taxon>Bacteria</taxon>
        <taxon>Pseudomonadati</taxon>
        <taxon>Thermodesulfobacteriota</taxon>
        <taxon>Desulfobacteria</taxon>
        <taxon>Desulfobacterales</taxon>
        <taxon>Desulfolunaceae</taxon>
        <taxon>Desulfoluna</taxon>
    </lineage>
</organism>
<dbReference type="Proteomes" id="UP001320148">
    <property type="component" value="Chromosome"/>
</dbReference>
<dbReference type="EMBL" id="AP024488">
    <property type="protein sequence ID" value="BCS98749.1"/>
    <property type="molecule type" value="Genomic_DNA"/>
</dbReference>
<evidence type="ECO:0000313" key="1">
    <source>
        <dbReference type="EMBL" id="BCS98749.1"/>
    </source>
</evidence>
<protein>
    <submittedName>
        <fullName evidence="1">Uncharacterized protein</fullName>
    </submittedName>
</protein>
<gene>
    <name evidence="1" type="ORF">DSLASN_43810</name>
</gene>
<reference evidence="1 2" key="1">
    <citation type="submission" date="2021-02" db="EMBL/GenBank/DDBJ databases">
        <title>Complete genome of Desulfoluna sp. strain ASN36.</title>
        <authorList>
            <person name="Takahashi A."/>
            <person name="Kojima H."/>
            <person name="Fukui M."/>
        </authorList>
    </citation>
    <scope>NUCLEOTIDE SEQUENCE [LARGE SCALE GENOMIC DNA]</scope>
    <source>
        <strain evidence="1 2">ASN36</strain>
    </source>
</reference>
<proteinExistence type="predicted"/>
<keyword evidence="2" id="KW-1185">Reference proteome</keyword>